<proteinExistence type="predicted"/>
<dbReference type="Pfam" id="PF05678">
    <property type="entry name" value="VQ"/>
    <property type="match status" value="1"/>
</dbReference>
<evidence type="ECO:0000256" key="1">
    <source>
        <dbReference type="SAM" id="MobiDB-lite"/>
    </source>
</evidence>
<dbReference type="InterPro" id="IPR039608">
    <property type="entry name" value="VQ_1/10"/>
</dbReference>
<dbReference type="EMBL" id="JAWXYG010000005">
    <property type="protein sequence ID" value="KAK4271847.1"/>
    <property type="molecule type" value="Genomic_DNA"/>
</dbReference>
<evidence type="ECO:0000259" key="2">
    <source>
        <dbReference type="Pfam" id="PF05678"/>
    </source>
</evidence>
<name>A0AAE1JP42_9FABA</name>
<feature type="compositionally biased region" description="Basic and acidic residues" evidence="1">
    <location>
        <begin position="61"/>
        <end position="78"/>
    </location>
</feature>
<dbReference type="InterPro" id="IPR008889">
    <property type="entry name" value="VQ"/>
</dbReference>
<dbReference type="AlphaFoldDB" id="A0AAE1JP42"/>
<feature type="domain" description="VQ" evidence="2">
    <location>
        <begin position="16"/>
        <end position="40"/>
    </location>
</feature>
<dbReference type="Proteomes" id="UP001293593">
    <property type="component" value="Unassembled WGS sequence"/>
</dbReference>
<feature type="region of interest" description="Disordered" evidence="1">
    <location>
        <begin position="61"/>
        <end position="84"/>
    </location>
</feature>
<organism evidence="3 4">
    <name type="scientific">Acacia crassicarpa</name>
    <name type="common">northern wattle</name>
    <dbReference type="NCBI Taxonomy" id="499986"/>
    <lineage>
        <taxon>Eukaryota</taxon>
        <taxon>Viridiplantae</taxon>
        <taxon>Streptophyta</taxon>
        <taxon>Embryophyta</taxon>
        <taxon>Tracheophyta</taxon>
        <taxon>Spermatophyta</taxon>
        <taxon>Magnoliopsida</taxon>
        <taxon>eudicotyledons</taxon>
        <taxon>Gunneridae</taxon>
        <taxon>Pentapetalae</taxon>
        <taxon>rosids</taxon>
        <taxon>fabids</taxon>
        <taxon>Fabales</taxon>
        <taxon>Fabaceae</taxon>
        <taxon>Caesalpinioideae</taxon>
        <taxon>mimosoid clade</taxon>
        <taxon>Acacieae</taxon>
        <taxon>Acacia</taxon>
    </lineage>
</organism>
<evidence type="ECO:0000313" key="4">
    <source>
        <dbReference type="Proteomes" id="UP001293593"/>
    </source>
</evidence>
<evidence type="ECO:0000313" key="3">
    <source>
        <dbReference type="EMBL" id="KAK4271847.1"/>
    </source>
</evidence>
<dbReference type="PANTHER" id="PTHR34777:SF15">
    <property type="entry name" value="VQ MOTIF PROTEIN"/>
    <property type="match status" value="1"/>
</dbReference>
<comment type="caution">
    <text evidence="3">The sequence shown here is derived from an EMBL/GenBank/DDBJ whole genome shotgun (WGS) entry which is preliminary data.</text>
</comment>
<reference evidence="3" key="1">
    <citation type="submission" date="2023-10" db="EMBL/GenBank/DDBJ databases">
        <title>Chromosome-level genome of the transformable northern wattle, Acacia crassicarpa.</title>
        <authorList>
            <person name="Massaro I."/>
            <person name="Sinha N.R."/>
            <person name="Poethig S."/>
            <person name="Leichty A.R."/>
        </authorList>
    </citation>
    <scope>NUCLEOTIDE SEQUENCE</scope>
    <source>
        <strain evidence="3">Acra3RX</strain>
        <tissue evidence="3">Leaf</tissue>
    </source>
</reference>
<gene>
    <name evidence="3" type="ORF">QN277_020478</name>
</gene>
<dbReference type="PANTHER" id="PTHR34777">
    <property type="entry name" value="VQ MOTIF-CONTAINING PROTEIN 10"/>
    <property type="match status" value="1"/>
</dbReference>
<protein>
    <recommendedName>
        <fullName evidence="2">VQ domain-containing protein</fullName>
    </recommendedName>
</protein>
<sequence>MESSENKHDGVKIVQIETRYVQTDAMNFRDVVQSLTGKNSCTAWVGSGGFDKVARDNSVKSEEFQRHDHGVARDHDRGNYNGEDASLSSMILKNTTTTTTSYKDFDRLLYELPPAEDLPWLVGR</sequence>
<accession>A0AAE1JP42</accession>
<keyword evidence="4" id="KW-1185">Reference proteome</keyword>